<protein>
    <submittedName>
        <fullName evidence="1">TatD family hydrolase</fullName>
    </submittedName>
</protein>
<proteinExistence type="predicted"/>
<dbReference type="PANTHER" id="PTHR46124:SF2">
    <property type="entry name" value="D-AMINOACYL-TRNA DEACYLASE"/>
    <property type="match status" value="1"/>
</dbReference>
<evidence type="ECO:0000313" key="1">
    <source>
        <dbReference type="EMBL" id="MDM8274865.1"/>
    </source>
</evidence>
<reference evidence="1 2" key="2">
    <citation type="submission" date="2023-06" db="EMBL/GenBank/DDBJ databases">
        <authorList>
            <person name="Zeman M."/>
            <person name="Kubasova T."/>
            <person name="Jahodarova E."/>
            <person name="Nykrynova M."/>
            <person name="Rychlik I."/>
        </authorList>
    </citation>
    <scope>NUCLEOTIDE SEQUENCE [LARGE SCALE GENOMIC DNA]</scope>
    <source>
        <strain evidence="1 2">154_Feed</strain>
    </source>
</reference>
<evidence type="ECO:0000313" key="2">
    <source>
        <dbReference type="Proteomes" id="UP001529421"/>
    </source>
</evidence>
<dbReference type="EMBL" id="JAUDDZ010000005">
    <property type="protein sequence ID" value="MDM8274865.1"/>
    <property type="molecule type" value="Genomic_DNA"/>
</dbReference>
<dbReference type="PANTHER" id="PTHR46124">
    <property type="entry name" value="D-AMINOACYL-TRNA DEACYLASE"/>
    <property type="match status" value="1"/>
</dbReference>
<dbReference type="SUPFAM" id="SSF51556">
    <property type="entry name" value="Metallo-dependent hydrolases"/>
    <property type="match status" value="1"/>
</dbReference>
<dbReference type="Pfam" id="PF01026">
    <property type="entry name" value="TatD_DNase"/>
    <property type="match status" value="1"/>
</dbReference>
<dbReference type="RefSeq" id="WP_289544981.1">
    <property type="nucleotide sequence ID" value="NZ_JAUDDZ010000005.1"/>
</dbReference>
<organism evidence="1 2">
    <name type="scientific">Enorma phocaeensis</name>
    <dbReference type="NCBI Taxonomy" id="1871019"/>
    <lineage>
        <taxon>Bacteria</taxon>
        <taxon>Bacillati</taxon>
        <taxon>Actinomycetota</taxon>
        <taxon>Coriobacteriia</taxon>
        <taxon>Coriobacteriales</taxon>
        <taxon>Coriobacteriaceae</taxon>
        <taxon>Enorma</taxon>
    </lineage>
</organism>
<reference evidence="2" key="1">
    <citation type="submission" date="2023-06" db="EMBL/GenBank/DDBJ databases">
        <title>Identification and characterization of horizontal gene transfer across gut microbiota members of farm animals based on homology search.</title>
        <authorList>
            <person name="Zeman M."/>
            <person name="Kubasova T."/>
            <person name="Jahodarova E."/>
            <person name="Nykrynova M."/>
            <person name="Rychlik I."/>
        </authorList>
    </citation>
    <scope>NUCLEOTIDE SEQUENCE [LARGE SCALE GENOMIC DNA]</scope>
    <source>
        <strain evidence="2">154_Feed</strain>
    </source>
</reference>
<dbReference type="Gene3D" id="3.20.20.140">
    <property type="entry name" value="Metal-dependent hydrolases"/>
    <property type="match status" value="1"/>
</dbReference>
<dbReference type="InterPro" id="IPR032466">
    <property type="entry name" value="Metal_Hydrolase"/>
</dbReference>
<comment type="caution">
    <text evidence="1">The sequence shown here is derived from an EMBL/GenBank/DDBJ whole genome shotgun (WGS) entry which is preliminary data.</text>
</comment>
<gene>
    <name evidence="1" type="ORF">QUW28_05040</name>
</gene>
<dbReference type="Proteomes" id="UP001529421">
    <property type="component" value="Unassembled WGS sequence"/>
</dbReference>
<keyword evidence="2" id="KW-1185">Reference proteome</keyword>
<dbReference type="InterPro" id="IPR001130">
    <property type="entry name" value="TatD-like"/>
</dbReference>
<dbReference type="CDD" id="cd01310">
    <property type="entry name" value="TatD_DNAse"/>
    <property type="match status" value="1"/>
</dbReference>
<keyword evidence="1" id="KW-0378">Hydrolase</keyword>
<accession>A0ABT7V8P0</accession>
<dbReference type="GO" id="GO:0016787">
    <property type="term" value="F:hydrolase activity"/>
    <property type="evidence" value="ECO:0007669"/>
    <property type="project" value="UniProtKB-KW"/>
</dbReference>
<sequence>MAKKGTSGQVALVEQAAGGDPALERHLELAYLKKGRAVHLPTPLAPISDTHAHLMSFWRVDPVFALARAARAGVRRLVSIWDPLADARTAPTAADFHALLEGWLAGADDALRPSDEGGLPGPSRGERELFSHVGYLAGVHPYGAPRYTDEVHGQVLEALEDPLCLGVGEIGLDYHFDAEDDIEAAPHDVQMACMARQLAVAVERELPVELHLRNDPADEARAAHADAYRVLQEVGVPMAGCVLHCFGEDRATMERFVELGCSIAFGGAATFKGNEEVREAFAAAPLDRIVFETDCPYMAPEPIRGLECEPAMIALTQEALCRDRAERTGEDPVAIARSAWENSLRLFG</sequence>
<name>A0ABT7V8P0_9ACTN</name>